<evidence type="ECO:0000313" key="3">
    <source>
        <dbReference type="Proteomes" id="UP000179807"/>
    </source>
</evidence>
<feature type="coiled-coil region" evidence="1">
    <location>
        <begin position="385"/>
        <end position="448"/>
    </location>
</feature>
<reference evidence="2" key="1">
    <citation type="submission" date="2016-10" db="EMBL/GenBank/DDBJ databases">
        <authorList>
            <person name="Benchimol M."/>
            <person name="Almeida L.G."/>
            <person name="Vasconcelos A.T."/>
            <person name="Perreira-Neves A."/>
            <person name="Rosa I.A."/>
            <person name="Tasca T."/>
            <person name="Bogo M.R."/>
            <person name="de Souza W."/>
        </authorList>
    </citation>
    <scope>NUCLEOTIDE SEQUENCE [LARGE SCALE GENOMIC DNA]</scope>
    <source>
        <strain evidence="2">K</strain>
    </source>
</reference>
<dbReference type="EMBL" id="MLAK01001035">
    <property type="protein sequence ID" value="OHS98883.1"/>
    <property type="molecule type" value="Genomic_DNA"/>
</dbReference>
<dbReference type="VEuPathDB" id="TrichDB:TRFO_34789"/>
<sequence length="501" mass="58396">MRKSLDKISKEMNSTYSYGYSTPSYGNAPYSTPKSSDYYSTSTPTAVNRLSYTGSSDYYYYYSTPSLYSKEDQVNIVRRKEKLKSDIAQLRQRYKQLKLEAQKIKKEKVPEGEITFIQAETKDESSKNNSIQIQNLLSDLFEHVQSAAAARAFVSVFEQQLKNEEKQRKYFCDESNAIASLFDFTEYKMECPSIRCLEQKLQPSLREDYRLEERRLNKMNNELVSLACPTSLSSIQIEAATNVVKLTDLQCKLSTVGLHILRADVNHLQKASEEQEMNIKKKSTEVEYIRRKFKAIEIENQQSESAQNAQLLANESTYQQQFECLDREIAELQKKIDESAFHFDELEKSIKKLNEEKIVVASSQNSTAQTEESIIADEIFNDDEYEYEEEEIDENEEELKNWNQMNQIKENQLTADKIKLQNEINRLKKQYEDTKKKLRNDEFQLKEKIKRLYTKYSTCKKKIKEQYLIACSSSSNVENDIADVLKHIDSSINQLKSGFEL</sequence>
<dbReference type="Proteomes" id="UP000179807">
    <property type="component" value="Unassembled WGS sequence"/>
</dbReference>
<protein>
    <submittedName>
        <fullName evidence="2">Uncharacterized protein</fullName>
    </submittedName>
</protein>
<comment type="caution">
    <text evidence="2">The sequence shown here is derived from an EMBL/GenBank/DDBJ whole genome shotgun (WGS) entry which is preliminary data.</text>
</comment>
<keyword evidence="3" id="KW-1185">Reference proteome</keyword>
<name>A0A1J4JMX0_9EUKA</name>
<feature type="coiled-coil region" evidence="1">
    <location>
        <begin position="73"/>
        <end position="107"/>
    </location>
</feature>
<dbReference type="GeneID" id="94844577"/>
<organism evidence="2 3">
    <name type="scientific">Tritrichomonas foetus</name>
    <dbReference type="NCBI Taxonomy" id="1144522"/>
    <lineage>
        <taxon>Eukaryota</taxon>
        <taxon>Metamonada</taxon>
        <taxon>Parabasalia</taxon>
        <taxon>Tritrichomonadida</taxon>
        <taxon>Tritrichomonadidae</taxon>
        <taxon>Tritrichomonas</taxon>
    </lineage>
</organism>
<accession>A0A1J4JMX0</accession>
<keyword evidence="1" id="KW-0175">Coiled coil</keyword>
<proteinExistence type="predicted"/>
<dbReference type="RefSeq" id="XP_068352020.1">
    <property type="nucleotide sequence ID" value="XM_068509873.1"/>
</dbReference>
<evidence type="ECO:0000256" key="1">
    <source>
        <dbReference type="SAM" id="Coils"/>
    </source>
</evidence>
<dbReference type="OrthoDB" id="10663469at2759"/>
<evidence type="ECO:0000313" key="2">
    <source>
        <dbReference type="EMBL" id="OHS98883.1"/>
    </source>
</evidence>
<dbReference type="AlphaFoldDB" id="A0A1J4JMX0"/>
<gene>
    <name evidence="2" type="ORF">TRFO_34789</name>
</gene>
<feature type="coiled-coil region" evidence="1">
    <location>
        <begin position="315"/>
        <end position="356"/>
    </location>
</feature>